<dbReference type="AlphaFoldDB" id="D0MKB6"/>
<name>D0MKB6_RHOM4</name>
<dbReference type="Pfam" id="PF19276">
    <property type="entry name" value="HD_assoc_2"/>
    <property type="match status" value="1"/>
</dbReference>
<proteinExistence type="predicted"/>
<dbReference type="HOGENOM" id="CLU_026821_0_0_10"/>
<keyword evidence="3" id="KW-1185">Reference proteome</keyword>
<dbReference type="InterPro" id="IPR050135">
    <property type="entry name" value="dGTPase-like"/>
</dbReference>
<dbReference type="SMART" id="SM00471">
    <property type="entry name" value="HDc"/>
    <property type="match status" value="1"/>
</dbReference>
<organism evidence="2 3">
    <name type="scientific">Rhodothermus marinus (strain ATCC 43812 / DSM 4252 / R-10)</name>
    <name type="common">Rhodothermus obamensis</name>
    <dbReference type="NCBI Taxonomy" id="518766"/>
    <lineage>
        <taxon>Bacteria</taxon>
        <taxon>Pseudomonadati</taxon>
        <taxon>Rhodothermota</taxon>
        <taxon>Rhodothermia</taxon>
        <taxon>Rhodothermales</taxon>
        <taxon>Rhodothermaceae</taxon>
        <taxon>Rhodothermus</taxon>
    </lineage>
</organism>
<evidence type="ECO:0000313" key="3">
    <source>
        <dbReference type="Proteomes" id="UP000002221"/>
    </source>
</evidence>
<dbReference type="Pfam" id="PF01966">
    <property type="entry name" value="HD"/>
    <property type="match status" value="1"/>
</dbReference>
<dbReference type="RefSeq" id="WP_012844439.1">
    <property type="nucleotide sequence ID" value="NC_013501.1"/>
</dbReference>
<evidence type="ECO:0000313" key="2">
    <source>
        <dbReference type="EMBL" id="ACY48828.1"/>
    </source>
</evidence>
<dbReference type="Proteomes" id="UP000002221">
    <property type="component" value="Chromosome"/>
</dbReference>
<keyword evidence="2" id="KW-0378">Hydrolase</keyword>
<dbReference type="eggNOG" id="COG1078">
    <property type="taxonomic scope" value="Bacteria"/>
</dbReference>
<dbReference type="PANTHER" id="PTHR11373">
    <property type="entry name" value="DEOXYNUCLEOSIDE TRIPHOSPHATE TRIPHOSPHOHYDROLASE"/>
    <property type="match status" value="1"/>
</dbReference>
<dbReference type="GO" id="GO:0008832">
    <property type="term" value="F:dGTPase activity"/>
    <property type="evidence" value="ECO:0007669"/>
    <property type="project" value="TreeGrafter"/>
</dbReference>
<dbReference type="GO" id="GO:0006203">
    <property type="term" value="P:dGTP catabolic process"/>
    <property type="evidence" value="ECO:0007669"/>
    <property type="project" value="TreeGrafter"/>
</dbReference>
<dbReference type="InterPro" id="IPR006674">
    <property type="entry name" value="HD_domain"/>
</dbReference>
<dbReference type="EMBL" id="CP001807">
    <property type="protein sequence ID" value="ACY48828.1"/>
    <property type="molecule type" value="Genomic_DNA"/>
</dbReference>
<dbReference type="SUPFAM" id="SSF109604">
    <property type="entry name" value="HD-domain/PDEase-like"/>
    <property type="match status" value="1"/>
</dbReference>
<feature type="domain" description="HD" evidence="1">
    <location>
        <begin position="64"/>
        <end position="176"/>
    </location>
</feature>
<dbReference type="InterPro" id="IPR003607">
    <property type="entry name" value="HD/PDEase_dom"/>
</dbReference>
<sequence>MHRSTAGAVKQSRFKIFSDPVHGFISVPKNLLLELIETPEVQRLRRIRQLGLGHLVFPGAEHTRFNHALGAMALMQEALANLSEKGTPISEEEHLAACAAALLHDIGHGPFSHTLEHQLIEGFRHEAMSRRLLLRLNERFGGALELTIKIFDDAYERPFFHQLVSSQLDMDRLDYLRRDSFYTGVVEGKVGVQRIIKTLRVHPTEGGPDSRIVIESKGIYAVENFLIARRLMYWQVYLHKTVLAADALLRAIIRRARTLLQRGDEDAAARCSPALRFFLEHPLHAPEALDRDDVIETFCQLDDVDVLFSLKQWSQARDPVLADLSRRFIHRRFFRTTFLAAPPSEAQLAAWHERVARWLVQEGIVPAALADEAASYYLTADASEHTAYETDADPIPVIDRDDQIRELSRTTEATAIDALARYVVKPYLCLPKEVSVEAPALSS</sequence>
<dbReference type="PROSITE" id="PS51831">
    <property type="entry name" value="HD"/>
    <property type="match status" value="1"/>
</dbReference>
<protein>
    <submittedName>
        <fullName evidence="2">Metal dependent phosphohydrolase</fullName>
    </submittedName>
</protein>
<dbReference type="KEGG" id="rmr:Rmar_1945"/>
<dbReference type="PANTHER" id="PTHR11373:SF4">
    <property type="entry name" value="DEOXYNUCLEOSIDE TRIPHOSPHATE TRIPHOSPHOHYDROLASE SAMHD1"/>
    <property type="match status" value="1"/>
</dbReference>
<evidence type="ECO:0000259" key="1">
    <source>
        <dbReference type="PROSITE" id="PS51831"/>
    </source>
</evidence>
<reference evidence="2 3" key="1">
    <citation type="journal article" date="2009" name="Stand. Genomic Sci.">
        <title>Complete genome sequence of Rhodothermus marinus type strain (R-10).</title>
        <authorList>
            <person name="Nolan M."/>
            <person name="Tindall B.J."/>
            <person name="Pomrenke H."/>
            <person name="Lapidus A."/>
            <person name="Copeland A."/>
            <person name="Glavina Del Rio T."/>
            <person name="Lucas S."/>
            <person name="Chen F."/>
            <person name="Tice H."/>
            <person name="Cheng J.F."/>
            <person name="Saunders E."/>
            <person name="Han C."/>
            <person name="Bruce D."/>
            <person name="Goodwin L."/>
            <person name="Chain P."/>
            <person name="Pitluck S."/>
            <person name="Ovchinikova G."/>
            <person name="Pati A."/>
            <person name="Ivanova N."/>
            <person name="Mavromatis K."/>
            <person name="Chen A."/>
            <person name="Palaniappan K."/>
            <person name="Land M."/>
            <person name="Hauser L."/>
            <person name="Chang Y.J."/>
            <person name="Jeffries C.D."/>
            <person name="Brettin T."/>
            <person name="Goker M."/>
            <person name="Bristow J."/>
            <person name="Eisen J.A."/>
            <person name="Markowitz V."/>
            <person name="Hugenholtz P."/>
            <person name="Kyrpides N.C."/>
            <person name="Klenk H.P."/>
            <person name="Detter J.C."/>
        </authorList>
    </citation>
    <scope>NUCLEOTIDE SEQUENCE [LARGE SCALE GENOMIC DNA]</scope>
    <source>
        <strain evidence="3">ATCC 43812 / DSM 4252 / R-10</strain>
    </source>
</reference>
<dbReference type="OrthoDB" id="9803619at2"/>
<gene>
    <name evidence="2" type="ordered locus">Rmar_1945</name>
</gene>
<accession>D0MKB6</accession>
<dbReference type="InterPro" id="IPR045509">
    <property type="entry name" value="HD_assoc_2"/>
</dbReference>
<dbReference type="Gene3D" id="1.10.3210.10">
    <property type="entry name" value="Hypothetical protein af1432"/>
    <property type="match status" value="1"/>
</dbReference>